<accession>A0A553V185</accession>
<gene>
    <name evidence="1" type="ORF">FNE76_02475</name>
</gene>
<dbReference type="AlphaFoldDB" id="A0A553V185"/>
<dbReference type="InterPro" id="IPR015867">
    <property type="entry name" value="N-reg_PII/ATP_PRibTrfase_C"/>
</dbReference>
<evidence type="ECO:0000313" key="1">
    <source>
        <dbReference type="EMBL" id="TSA85971.1"/>
    </source>
</evidence>
<dbReference type="OrthoDB" id="5327691at2"/>
<reference evidence="1 2" key="3">
    <citation type="submission" date="2019-07" db="EMBL/GenBank/DDBJ databases">
        <authorList>
            <person name="Papic B."/>
        </authorList>
    </citation>
    <scope>NUCLEOTIDE SEQUENCE [LARGE SCALE GENOMIC DNA]</scope>
    <source>
        <strain evidence="1 2">L8b</strain>
    </source>
</reference>
<sequence length="94" mass="11159">MVILEVYVDMKLKDMIVDYLLEHGYDYFYFFECFEYAAISLLKSEKEQVSGRKDYGLFKLYLEEEQADSLAQELQTLSQEIALYLLPVSRALRH</sequence>
<name>A0A553V185_9HELI</name>
<organism evidence="1 2">
    <name type="scientific">Helicobacter mehlei</name>
    <dbReference type="NCBI Taxonomy" id="2316080"/>
    <lineage>
        <taxon>Bacteria</taxon>
        <taxon>Pseudomonadati</taxon>
        <taxon>Campylobacterota</taxon>
        <taxon>Epsilonproteobacteria</taxon>
        <taxon>Campylobacterales</taxon>
        <taxon>Helicobacteraceae</taxon>
        <taxon>Helicobacter</taxon>
    </lineage>
</organism>
<protein>
    <submittedName>
        <fullName evidence="1">DUF3240 domain-containing protein</fullName>
    </submittedName>
</protein>
<keyword evidence="2" id="KW-1185">Reference proteome</keyword>
<dbReference type="InterPro" id="IPR021634">
    <property type="entry name" value="DUF3240"/>
</dbReference>
<dbReference type="EMBL" id="VKGC01000004">
    <property type="protein sequence ID" value="TSA85971.1"/>
    <property type="molecule type" value="Genomic_DNA"/>
</dbReference>
<dbReference type="RefSeq" id="WP_120947926.1">
    <property type="nucleotide sequence ID" value="NZ_QXQP01000001.1"/>
</dbReference>
<comment type="caution">
    <text evidence="1">The sequence shown here is derived from an EMBL/GenBank/DDBJ whole genome shotgun (WGS) entry which is preliminary data.</text>
</comment>
<dbReference type="Gene3D" id="3.30.70.120">
    <property type="match status" value="1"/>
</dbReference>
<dbReference type="Pfam" id="PF11582">
    <property type="entry name" value="DUF3240"/>
    <property type="match status" value="1"/>
</dbReference>
<reference evidence="1 2" key="1">
    <citation type="submission" date="2019-07" db="EMBL/GenBank/DDBJ databases">
        <title>Helicobacter labacensis sp. nov., Helicobacter mehlei sp. nov. and Helicobacter vulpis sp. nov., isolated from gastric mucosa of red fox (Vulpis vulpis).</title>
        <authorList>
            <person name="Kusar D."/>
            <person name="Gruntar I."/>
            <person name="Pate M."/>
            <person name="Zajc U."/>
            <person name="Ocepek M."/>
        </authorList>
    </citation>
    <scope>NUCLEOTIDE SEQUENCE [LARGE SCALE GENOMIC DNA]</scope>
    <source>
        <strain evidence="1 2">L8b</strain>
    </source>
</reference>
<reference evidence="2" key="2">
    <citation type="submission" date="2019-07" db="EMBL/GenBank/DDBJ databases">
        <title>Helicobacter labacensis sp. nov., Helicobacter mehlei sp. nov. and Helicobacter vulpis sp. nov., isolated from gastric mucosa of red fox (Vulpis vulpis).</title>
        <authorList>
            <person name="Papic B."/>
        </authorList>
    </citation>
    <scope>NUCLEOTIDE SEQUENCE [LARGE SCALE GENOMIC DNA]</scope>
    <source>
        <strain evidence="2">L8b</strain>
    </source>
</reference>
<proteinExistence type="predicted"/>
<evidence type="ECO:0000313" key="2">
    <source>
        <dbReference type="Proteomes" id="UP000319322"/>
    </source>
</evidence>
<dbReference type="Proteomes" id="UP000319322">
    <property type="component" value="Unassembled WGS sequence"/>
</dbReference>